<dbReference type="PRINTS" id="PR00119">
    <property type="entry name" value="CATATPASE"/>
</dbReference>
<feature type="transmembrane region" description="Helical" evidence="11">
    <location>
        <begin position="41"/>
        <end position="62"/>
    </location>
</feature>
<evidence type="ECO:0000256" key="5">
    <source>
        <dbReference type="ARBA" id="ARBA00022723"/>
    </source>
</evidence>
<evidence type="ECO:0000256" key="2">
    <source>
        <dbReference type="ARBA" id="ARBA00006024"/>
    </source>
</evidence>
<evidence type="ECO:0000256" key="11">
    <source>
        <dbReference type="RuleBase" id="RU362081"/>
    </source>
</evidence>
<dbReference type="InterPro" id="IPR059000">
    <property type="entry name" value="ATPase_P-type_domA"/>
</dbReference>
<accession>A0ABV4BLV2</accession>
<dbReference type="EC" id="7.2.2.21" evidence="9"/>
<dbReference type="Pfam" id="PF00702">
    <property type="entry name" value="Hydrolase"/>
    <property type="match status" value="1"/>
</dbReference>
<dbReference type="InterPro" id="IPR027256">
    <property type="entry name" value="P-typ_ATPase_IB"/>
</dbReference>
<dbReference type="PANTHER" id="PTHR48085:SF5">
    <property type="entry name" value="CADMIUM_ZINC-TRANSPORTING ATPASE HMA4-RELATED"/>
    <property type="match status" value="1"/>
</dbReference>
<name>A0ABV4BLV2_9CLOT</name>
<feature type="transmembrane region" description="Helical" evidence="11">
    <location>
        <begin position="12"/>
        <end position="34"/>
    </location>
</feature>
<dbReference type="InterPro" id="IPR036412">
    <property type="entry name" value="HAD-like_sf"/>
</dbReference>
<keyword evidence="3" id="KW-0104">Cadmium</keyword>
<dbReference type="InterPro" id="IPR051014">
    <property type="entry name" value="Cation_Transport_ATPase_IB"/>
</dbReference>
<evidence type="ECO:0000259" key="12">
    <source>
        <dbReference type="Pfam" id="PF00122"/>
    </source>
</evidence>
<gene>
    <name evidence="13" type="ORF">AB8U03_04750</name>
</gene>
<dbReference type="InterPro" id="IPR023214">
    <property type="entry name" value="HAD_sf"/>
</dbReference>
<evidence type="ECO:0000256" key="6">
    <source>
        <dbReference type="ARBA" id="ARBA00022967"/>
    </source>
</evidence>
<feature type="transmembrane region" description="Helical" evidence="11">
    <location>
        <begin position="261"/>
        <end position="286"/>
    </location>
</feature>
<comment type="catalytic activity">
    <reaction evidence="10">
        <text>Cd(2+)(in) + ATP + H2O = Cd(2+)(out) + ADP + phosphate + H(+)</text>
        <dbReference type="Rhea" id="RHEA:12132"/>
        <dbReference type="ChEBI" id="CHEBI:15377"/>
        <dbReference type="ChEBI" id="CHEBI:15378"/>
        <dbReference type="ChEBI" id="CHEBI:30616"/>
        <dbReference type="ChEBI" id="CHEBI:43474"/>
        <dbReference type="ChEBI" id="CHEBI:48775"/>
        <dbReference type="ChEBI" id="CHEBI:456216"/>
        <dbReference type="EC" id="7.2.2.21"/>
    </reaction>
</comment>
<dbReference type="SFLD" id="SFLDG00002">
    <property type="entry name" value="C1.7:_P-type_atpase_like"/>
    <property type="match status" value="1"/>
</dbReference>
<dbReference type="Gene3D" id="3.40.50.1000">
    <property type="entry name" value="HAD superfamily/HAD-like"/>
    <property type="match status" value="1"/>
</dbReference>
<dbReference type="InterPro" id="IPR001757">
    <property type="entry name" value="P_typ_ATPase"/>
</dbReference>
<keyword evidence="7 11" id="KW-1133">Transmembrane helix</keyword>
<comment type="similarity">
    <text evidence="2 11">Belongs to the cation transport ATPase (P-type) (TC 3.A.3) family. Type IB subfamily.</text>
</comment>
<protein>
    <recommendedName>
        <fullName evidence="9">Cd(2+)-exporting ATPase</fullName>
        <ecNumber evidence="9">7.2.2.21</ecNumber>
    </recommendedName>
</protein>
<dbReference type="RefSeq" id="WP_369703403.1">
    <property type="nucleotide sequence ID" value="NZ_JBGEWD010000003.1"/>
</dbReference>
<dbReference type="Gene3D" id="3.40.1110.10">
    <property type="entry name" value="Calcium-transporting ATPase, cytoplasmic domain N"/>
    <property type="match status" value="1"/>
</dbReference>
<keyword evidence="4 11" id="KW-0812">Transmembrane</keyword>
<keyword evidence="6" id="KW-1278">Translocase</keyword>
<dbReference type="NCBIfam" id="TIGR01494">
    <property type="entry name" value="ATPase_P-type"/>
    <property type="match status" value="1"/>
</dbReference>
<dbReference type="InterPro" id="IPR018303">
    <property type="entry name" value="ATPase_P-typ_P_site"/>
</dbReference>
<dbReference type="InterPro" id="IPR008250">
    <property type="entry name" value="ATPase_P-typ_transduc_dom_A_sf"/>
</dbReference>
<dbReference type="InterPro" id="IPR023299">
    <property type="entry name" value="ATPase_P-typ_cyto_dom_N"/>
</dbReference>
<dbReference type="Proteomes" id="UP001564657">
    <property type="component" value="Unassembled WGS sequence"/>
</dbReference>
<dbReference type="PANTHER" id="PTHR48085">
    <property type="entry name" value="CADMIUM/ZINC-TRANSPORTING ATPASE HMA2-RELATED"/>
    <property type="match status" value="1"/>
</dbReference>
<dbReference type="NCBIfam" id="TIGR01525">
    <property type="entry name" value="ATPase-IB_hvy"/>
    <property type="match status" value="1"/>
</dbReference>
<feature type="transmembrane region" description="Helical" evidence="11">
    <location>
        <begin position="569"/>
        <end position="592"/>
    </location>
</feature>
<keyword evidence="14" id="KW-1185">Reference proteome</keyword>
<dbReference type="SFLD" id="SFLDS00003">
    <property type="entry name" value="Haloacid_Dehalogenase"/>
    <property type="match status" value="1"/>
</dbReference>
<dbReference type="PROSITE" id="PS00154">
    <property type="entry name" value="ATPASE_E1_E2"/>
    <property type="match status" value="1"/>
</dbReference>
<evidence type="ECO:0000256" key="7">
    <source>
        <dbReference type="ARBA" id="ARBA00022989"/>
    </source>
</evidence>
<proteinExistence type="inferred from homology"/>
<evidence type="ECO:0000313" key="14">
    <source>
        <dbReference type="Proteomes" id="UP001564657"/>
    </source>
</evidence>
<reference evidence="13 14" key="1">
    <citation type="submission" date="2024-08" db="EMBL/GenBank/DDBJ databases">
        <title>Clostridium lapicellarii sp. nov., and Clostridium renhuaiense sp. nov., two species isolated from the mud in a fermentation cellar used for producing sauce-flavour Chinese liquors.</title>
        <authorList>
            <person name="Yang F."/>
            <person name="Wang H."/>
            <person name="Chen L.Q."/>
            <person name="Zhou N."/>
            <person name="Lu J.J."/>
            <person name="Pu X.X."/>
            <person name="Wan B."/>
            <person name="Wang L."/>
            <person name="Liu S.J."/>
        </authorList>
    </citation>
    <scope>NUCLEOTIDE SEQUENCE [LARGE SCALE GENOMIC DNA]</scope>
    <source>
        <strain evidence="13 14">MT-5</strain>
    </source>
</reference>
<dbReference type="Gene3D" id="2.70.150.10">
    <property type="entry name" value="Calcium-transporting ATPase, cytoplasmic transduction domain A"/>
    <property type="match status" value="1"/>
</dbReference>
<evidence type="ECO:0000313" key="13">
    <source>
        <dbReference type="EMBL" id="MEY7999515.1"/>
    </source>
</evidence>
<evidence type="ECO:0000256" key="8">
    <source>
        <dbReference type="ARBA" id="ARBA00023136"/>
    </source>
</evidence>
<dbReference type="SUPFAM" id="SSF81653">
    <property type="entry name" value="Calcium ATPase, transduction domain A"/>
    <property type="match status" value="1"/>
</dbReference>
<keyword evidence="8 11" id="KW-0472">Membrane</keyword>
<evidence type="ECO:0000256" key="9">
    <source>
        <dbReference type="ARBA" id="ARBA00039103"/>
    </source>
</evidence>
<comment type="caution">
    <text evidence="13">The sequence shown here is derived from an EMBL/GenBank/DDBJ whole genome shotgun (WGS) entry which is preliminary data.</text>
</comment>
<feature type="transmembrane region" description="Helical" evidence="11">
    <location>
        <begin position="598"/>
        <end position="618"/>
    </location>
</feature>
<keyword evidence="5 11" id="KW-0479">Metal-binding</keyword>
<evidence type="ECO:0000256" key="1">
    <source>
        <dbReference type="ARBA" id="ARBA00004141"/>
    </source>
</evidence>
<keyword evidence="11" id="KW-0547">Nucleotide-binding</keyword>
<organism evidence="13 14">
    <name type="scientific">Clostridium moutaii</name>
    <dbReference type="NCBI Taxonomy" id="3240932"/>
    <lineage>
        <taxon>Bacteria</taxon>
        <taxon>Bacillati</taxon>
        <taxon>Bacillota</taxon>
        <taxon>Clostridia</taxon>
        <taxon>Eubacteriales</taxon>
        <taxon>Clostridiaceae</taxon>
        <taxon>Clostridium</taxon>
    </lineage>
</organism>
<evidence type="ECO:0000256" key="4">
    <source>
        <dbReference type="ARBA" id="ARBA00022692"/>
    </source>
</evidence>
<dbReference type="InterPro" id="IPR044492">
    <property type="entry name" value="P_typ_ATPase_HD_dom"/>
</dbReference>
<dbReference type="InterPro" id="IPR023298">
    <property type="entry name" value="ATPase_P-typ_TM_dom_sf"/>
</dbReference>
<sequence>MNIINKFREEEGFRTLCLTILSGIFLLVSFFRWIPGLPFDAAWIAIVISGIPIVFGAIKGLITEFDVTADVLVAIALIAAIIIEQYFAAGEVAFIMQLGTVLEDVTAGKSHKSLQALIKLTPQKACLHTADGDREILASEVKTDDILLIRPGEAIPVDGEILSGITSIDQSIMTGESVPVDRMIGDEVYQGTINQQGVIKIKAINLGDDSSLKKMIRLVRQAEENKAPIVRIADKWARILVPVALGCSLLIWLLTKNIYRAVTALVVFCPCSLILATPTAMMAAIGNATKKGILIKSGSAVEAVAKIDTLVMDKTGTLTYGKLQVENIRILDGNIDKAYFLKLIASAEKFSEHPLAKAVLLYSESQGIIAKDPESFAMQVGKGVVAAVDGHEILIGIKIIGQELINNSPEALNLMEETQKCGKTVLPVALDGKIIGIISIADVLRRETKNTISELKKAGLSRMVMLTGDNQAVADSIGKAINMTDIFASQLPGDKAGSIKNLTERGYSVGMIGDGVNDAPALATASVGIVMGAIGSDVAIEAADIALMSDDISKLPFLIRICRKTKSRIIFNITISMFINFCAIIFAGFGILNPVTAALVHNCGSVFVVVNSALLLTYKEQDEVAA</sequence>
<comment type="subcellular location">
    <subcellularLocation>
        <location evidence="11">Cell membrane</location>
    </subcellularLocation>
    <subcellularLocation>
        <location evidence="1">Membrane</location>
        <topology evidence="1">Multi-pass membrane protein</topology>
    </subcellularLocation>
</comment>
<evidence type="ECO:0000256" key="3">
    <source>
        <dbReference type="ARBA" id="ARBA00022539"/>
    </source>
</evidence>
<dbReference type="Pfam" id="PF00122">
    <property type="entry name" value="E1-E2_ATPase"/>
    <property type="match status" value="1"/>
</dbReference>
<evidence type="ECO:0000256" key="10">
    <source>
        <dbReference type="ARBA" id="ARBA00049338"/>
    </source>
</evidence>
<dbReference type="SUPFAM" id="SSF81665">
    <property type="entry name" value="Calcium ATPase, transmembrane domain M"/>
    <property type="match status" value="1"/>
</dbReference>
<dbReference type="PRINTS" id="PR00120">
    <property type="entry name" value="HATPASE"/>
</dbReference>
<dbReference type="SFLD" id="SFLDF00027">
    <property type="entry name" value="p-type_atpase"/>
    <property type="match status" value="1"/>
</dbReference>
<feature type="domain" description="P-type ATPase A" evidence="12">
    <location>
        <begin position="120"/>
        <end position="219"/>
    </location>
</feature>
<dbReference type="EMBL" id="JBGEWD010000003">
    <property type="protein sequence ID" value="MEY7999515.1"/>
    <property type="molecule type" value="Genomic_DNA"/>
</dbReference>
<keyword evidence="11" id="KW-0067">ATP-binding</keyword>
<dbReference type="SUPFAM" id="SSF56784">
    <property type="entry name" value="HAD-like"/>
    <property type="match status" value="1"/>
</dbReference>
<keyword evidence="11" id="KW-1003">Cell membrane</keyword>
<feature type="transmembrane region" description="Helical" evidence="11">
    <location>
        <begin position="236"/>
        <end position="255"/>
    </location>
</feature>